<accession>A0A6J5N5C8</accession>
<protein>
    <submittedName>
        <fullName evidence="1">Uncharacterized protein</fullName>
    </submittedName>
</protein>
<organism evidence="1">
    <name type="scientific">uncultured Caudovirales phage</name>
    <dbReference type="NCBI Taxonomy" id="2100421"/>
    <lineage>
        <taxon>Viruses</taxon>
        <taxon>Duplodnaviria</taxon>
        <taxon>Heunggongvirae</taxon>
        <taxon>Uroviricota</taxon>
        <taxon>Caudoviricetes</taxon>
        <taxon>Peduoviridae</taxon>
        <taxon>Maltschvirus</taxon>
        <taxon>Maltschvirus maltsch</taxon>
    </lineage>
</organism>
<proteinExistence type="predicted"/>
<dbReference type="EMBL" id="LR796600">
    <property type="protein sequence ID" value="CAB4153992.1"/>
    <property type="molecule type" value="Genomic_DNA"/>
</dbReference>
<reference evidence="1" key="1">
    <citation type="submission" date="2020-04" db="EMBL/GenBank/DDBJ databases">
        <authorList>
            <person name="Chiriac C."/>
            <person name="Salcher M."/>
            <person name="Ghai R."/>
            <person name="Kavagutti S V."/>
        </authorList>
    </citation>
    <scope>NUCLEOTIDE SEQUENCE</scope>
</reference>
<sequence>MTINDEQIVYPQTLLQMLLQAQMNIKQLEALLVIWRKIADDLVYTEHDEYDHYHRNPLSPCVRCVAHNAYHDQVNTEENP</sequence>
<evidence type="ECO:0000313" key="1">
    <source>
        <dbReference type="EMBL" id="CAB4153992.1"/>
    </source>
</evidence>
<name>A0A6J5N5C8_9CAUD</name>
<gene>
    <name evidence="1" type="ORF">UFOVP625_43</name>
</gene>